<proteinExistence type="inferred from homology"/>
<evidence type="ECO:0000313" key="2">
    <source>
        <dbReference type="EMBL" id="KAL3619936.1"/>
    </source>
</evidence>
<dbReference type="PANTHER" id="PTHR12161">
    <property type="entry name" value="IST1 FAMILY MEMBER"/>
    <property type="match status" value="1"/>
</dbReference>
<keyword evidence="3" id="KW-1185">Reference proteome</keyword>
<dbReference type="InterPro" id="IPR005061">
    <property type="entry name" value="Ist1"/>
</dbReference>
<dbReference type="Gene3D" id="1.20.1260.60">
    <property type="entry name" value="Vacuolar protein sorting-associated protein Ist1"/>
    <property type="match status" value="1"/>
</dbReference>
<dbReference type="Pfam" id="PF03398">
    <property type="entry name" value="Ist1"/>
    <property type="match status" value="1"/>
</dbReference>
<comment type="caution">
    <text evidence="2">The sequence shown here is derived from an EMBL/GenBank/DDBJ whole genome shotgun (WGS) entry which is preliminary data.</text>
</comment>
<organism evidence="2 3">
    <name type="scientific">Castilleja foliolosa</name>
    <dbReference type="NCBI Taxonomy" id="1961234"/>
    <lineage>
        <taxon>Eukaryota</taxon>
        <taxon>Viridiplantae</taxon>
        <taxon>Streptophyta</taxon>
        <taxon>Embryophyta</taxon>
        <taxon>Tracheophyta</taxon>
        <taxon>Spermatophyta</taxon>
        <taxon>Magnoliopsida</taxon>
        <taxon>eudicotyledons</taxon>
        <taxon>Gunneridae</taxon>
        <taxon>Pentapetalae</taxon>
        <taxon>asterids</taxon>
        <taxon>lamiids</taxon>
        <taxon>Lamiales</taxon>
        <taxon>Orobanchaceae</taxon>
        <taxon>Pedicularideae</taxon>
        <taxon>Castillejinae</taxon>
        <taxon>Castilleja</taxon>
    </lineage>
</organism>
<dbReference type="Proteomes" id="UP001632038">
    <property type="component" value="Unassembled WGS sequence"/>
</dbReference>
<gene>
    <name evidence="2" type="ORF">CASFOL_034848</name>
</gene>
<dbReference type="PANTHER" id="PTHR12161:SF16">
    <property type="entry name" value="REGULATOR OF VPS4 ACTIVITY IN THE MVB PATHWAY PROTEIN"/>
    <property type="match status" value="1"/>
</dbReference>
<dbReference type="InterPro" id="IPR042277">
    <property type="entry name" value="IST1-like"/>
</dbReference>
<evidence type="ECO:0000313" key="3">
    <source>
        <dbReference type="Proteomes" id="UP001632038"/>
    </source>
</evidence>
<name>A0ABD3BS66_9LAMI</name>
<dbReference type="EMBL" id="JAVIJP010000066">
    <property type="protein sequence ID" value="KAL3619936.1"/>
    <property type="molecule type" value="Genomic_DNA"/>
</dbReference>
<accession>A0ABD3BS66</accession>
<dbReference type="AlphaFoldDB" id="A0ABD3BS66"/>
<protein>
    <submittedName>
        <fullName evidence="2">Uncharacterized protein</fullName>
    </submittedName>
</protein>
<comment type="similarity">
    <text evidence="1">Belongs to the IST1 family.</text>
</comment>
<evidence type="ECO:0000256" key="1">
    <source>
        <dbReference type="ARBA" id="ARBA00005536"/>
    </source>
</evidence>
<reference evidence="3" key="1">
    <citation type="journal article" date="2024" name="IScience">
        <title>Strigolactones Initiate the Formation of Haustorium-like Structures in Castilleja.</title>
        <authorList>
            <person name="Buerger M."/>
            <person name="Peterson D."/>
            <person name="Chory J."/>
        </authorList>
    </citation>
    <scope>NUCLEOTIDE SEQUENCE [LARGE SCALE GENOMIC DNA]</scope>
</reference>
<sequence>MASIFAAMSSVGSLFATISKEVNDEFTRNLYKRVGSIIHKGDCGCGIVCVIDIISLMSKDKVKWKRHSHRHHKEKAKELYKRAGSIIDNGDCGCGIIGVLDIISLMINMWKKLDALMGRNFKIGKFKATVALALSRLVVLKNQRQVEQVIKEQNMLEMFDLLEGYCSLMLERVNLIEQEKHCPEELHEAVSSLKYADTRCGEFPELQEIHSILTLRFGREFVANAVT</sequence>